<evidence type="ECO:0000256" key="1">
    <source>
        <dbReference type="SAM" id="MobiDB-lite"/>
    </source>
</evidence>
<accession>A0A072VQI1</accession>
<reference evidence="2 4" key="2">
    <citation type="journal article" date="2014" name="BMC Genomics">
        <title>An improved genome release (version Mt4.0) for the model legume Medicago truncatula.</title>
        <authorList>
            <person name="Tang H."/>
            <person name="Krishnakumar V."/>
            <person name="Bidwell S."/>
            <person name="Rosen B."/>
            <person name="Chan A."/>
            <person name="Zhou S."/>
            <person name="Gentzbittel L."/>
            <person name="Childs K.L."/>
            <person name="Yandell M."/>
            <person name="Gundlach H."/>
            <person name="Mayer K.F."/>
            <person name="Schwartz D.C."/>
            <person name="Town C.D."/>
        </authorList>
    </citation>
    <scope>GENOME REANNOTATION</scope>
    <source>
        <strain evidence="2">A17</strain>
        <strain evidence="3 4">cv. Jemalong A17</strain>
    </source>
</reference>
<evidence type="ECO:0000313" key="4">
    <source>
        <dbReference type="Proteomes" id="UP000002051"/>
    </source>
</evidence>
<keyword evidence="4" id="KW-1185">Reference proteome</keyword>
<organism evidence="2 4">
    <name type="scientific">Medicago truncatula</name>
    <name type="common">Barrel medic</name>
    <name type="synonym">Medicago tribuloides</name>
    <dbReference type="NCBI Taxonomy" id="3880"/>
    <lineage>
        <taxon>Eukaryota</taxon>
        <taxon>Viridiplantae</taxon>
        <taxon>Streptophyta</taxon>
        <taxon>Embryophyta</taxon>
        <taxon>Tracheophyta</taxon>
        <taxon>Spermatophyta</taxon>
        <taxon>Magnoliopsida</taxon>
        <taxon>eudicotyledons</taxon>
        <taxon>Gunneridae</taxon>
        <taxon>Pentapetalae</taxon>
        <taxon>rosids</taxon>
        <taxon>fabids</taxon>
        <taxon>Fabales</taxon>
        <taxon>Fabaceae</taxon>
        <taxon>Papilionoideae</taxon>
        <taxon>50 kb inversion clade</taxon>
        <taxon>NPAAA clade</taxon>
        <taxon>Hologalegina</taxon>
        <taxon>IRL clade</taxon>
        <taxon>Trifolieae</taxon>
        <taxon>Medicago</taxon>
    </lineage>
</organism>
<sequence length="145" mass="16178">MSEAEEGEDEEIPDEISRLLGGNPYFLNIQHGGRASRGGRSPVNESSDESQALIKLKRTTSLCHGQLYQKRMKQAFNKKVHPVKETLCKNILSFQPDSRGKWTPNYEGPYIVKRAFSGGASTLATMDGDELARLVNTNAVKEYFV</sequence>
<dbReference type="AlphaFoldDB" id="A0A072VQI1"/>
<proteinExistence type="predicted"/>
<evidence type="ECO:0000313" key="2">
    <source>
        <dbReference type="EMBL" id="KEH40360.1"/>
    </source>
</evidence>
<name>A0A072VQI1_MEDTR</name>
<feature type="region of interest" description="Disordered" evidence="1">
    <location>
        <begin position="30"/>
        <end position="51"/>
    </location>
</feature>
<dbReference type="EnsemblPlants" id="KEH40360">
    <property type="protein sequence ID" value="KEH40360"/>
    <property type="gene ID" value="MTR_1g027810"/>
</dbReference>
<reference evidence="2 4" key="1">
    <citation type="journal article" date="2011" name="Nature">
        <title>The Medicago genome provides insight into the evolution of rhizobial symbioses.</title>
        <authorList>
            <person name="Young N.D."/>
            <person name="Debelle F."/>
            <person name="Oldroyd G.E."/>
            <person name="Geurts R."/>
            <person name="Cannon S.B."/>
            <person name="Udvardi M.K."/>
            <person name="Benedito V.A."/>
            <person name="Mayer K.F."/>
            <person name="Gouzy J."/>
            <person name="Schoof H."/>
            <person name="Van de Peer Y."/>
            <person name="Proost S."/>
            <person name="Cook D.R."/>
            <person name="Meyers B.C."/>
            <person name="Spannagl M."/>
            <person name="Cheung F."/>
            <person name="De Mita S."/>
            <person name="Krishnakumar V."/>
            <person name="Gundlach H."/>
            <person name="Zhou S."/>
            <person name="Mudge J."/>
            <person name="Bharti A.K."/>
            <person name="Murray J.D."/>
            <person name="Naoumkina M.A."/>
            <person name="Rosen B."/>
            <person name="Silverstein K.A."/>
            <person name="Tang H."/>
            <person name="Rombauts S."/>
            <person name="Zhao P.X."/>
            <person name="Zhou P."/>
            <person name="Barbe V."/>
            <person name="Bardou P."/>
            <person name="Bechner M."/>
            <person name="Bellec A."/>
            <person name="Berger A."/>
            <person name="Berges H."/>
            <person name="Bidwell S."/>
            <person name="Bisseling T."/>
            <person name="Choisne N."/>
            <person name="Couloux A."/>
            <person name="Denny R."/>
            <person name="Deshpande S."/>
            <person name="Dai X."/>
            <person name="Doyle J.J."/>
            <person name="Dudez A.M."/>
            <person name="Farmer A.D."/>
            <person name="Fouteau S."/>
            <person name="Franken C."/>
            <person name="Gibelin C."/>
            <person name="Gish J."/>
            <person name="Goldstein S."/>
            <person name="Gonzalez A.J."/>
            <person name="Green P.J."/>
            <person name="Hallab A."/>
            <person name="Hartog M."/>
            <person name="Hua A."/>
            <person name="Humphray S.J."/>
            <person name="Jeong D.H."/>
            <person name="Jing Y."/>
            <person name="Jocker A."/>
            <person name="Kenton S.M."/>
            <person name="Kim D.J."/>
            <person name="Klee K."/>
            <person name="Lai H."/>
            <person name="Lang C."/>
            <person name="Lin S."/>
            <person name="Macmil S.L."/>
            <person name="Magdelenat G."/>
            <person name="Matthews L."/>
            <person name="McCorrison J."/>
            <person name="Monaghan E.L."/>
            <person name="Mun J.H."/>
            <person name="Najar F.Z."/>
            <person name="Nicholson C."/>
            <person name="Noirot C."/>
            <person name="O'Bleness M."/>
            <person name="Paule C.R."/>
            <person name="Poulain J."/>
            <person name="Prion F."/>
            <person name="Qin B."/>
            <person name="Qu C."/>
            <person name="Retzel E.F."/>
            <person name="Riddle C."/>
            <person name="Sallet E."/>
            <person name="Samain S."/>
            <person name="Samson N."/>
            <person name="Sanders I."/>
            <person name="Saurat O."/>
            <person name="Scarpelli C."/>
            <person name="Schiex T."/>
            <person name="Segurens B."/>
            <person name="Severin A.J."/>
            <person name="Sherrier D.J."/>
            <person name="Shi R."/>
            <person name="Sims S."/>
            <person name="Singer S.R."/>
            <person name="Sinharoy S."/>
            <person name="Sterck L."/>
            <person name="Viollet A."/>
            <person name="Wang B.B."/>
            <person name="Wang K."/>
            <person name="Wang M."/>
            <person name="Wang X."/>
            <person name="Warfsmann J."/>
            <person name="Weissenbach J."/>
            <person name="White D.D."/>
            <person name="White J.D."/>
            <person name="Wiley G.B."/>
            <person name="Wincker P."/>
            <person name="Xing Y."/>
            <person name="Yang L."/>
            <person name="Yao Z."/>
            <person name="Ying F."/>
            <person name="Zhai J."/>
            <person name="Zhou L."/>
            <person name="Zuber A."/>
            <person name="Denarie J."/>
            <person name="Dixon R.A."/>
            <person name="May G.D."/>
            <person name="Schwartz D.C."/>
            <person name="Rogers J."/>
            <person name="Quetier F."/>
            <person name="Town C.D."/>
            <person name="Roe B.A."/>
        </authorList>
    </citation>
    <scope>NUCLEOTIDE SEQUENCE [LARGE SCALE GENOMIC DNA]</scope>
    <source>
        <strain evidence="2">A17</strain>
        <strain evidence="3 4">cv. Jemalong A17</strain>
    </source>
</reference>
<dbReference type="Proteomes" id="UP000002051">
    <property type="component" value="Unassembled WGS sequence"/>
</dbReference>
<dbReference type="HOGENOM" id="CLU_2041546_0_0_1"/>
<evidence type="ECO:0000313" key="3">
    <source>
        <dbReference type="EnsemblPlants" id="KEH40360"/>
    </source>
</evidence>
<gene>
    <name evidence="2" type="ordered locus">MTR_1g027810</name>
</gene>
<reference evidence="3" key="3">
    <citation type="submission" date="2015-04" db="UniProtKB">
        <authorList>
            <consortium name="EnsemblPlants"/>
        </authorList>
    </citation>
    <scope>IDENTIFICATION</scope>
    <source>
        <strain evidence="3">cv. Jemalong A17</strain>
    </source>
</reference>
<protein>
    <submittedName>
        <fullName evidence="2 3">Uncharacterized protein</fullName>
    </submittedName>
</protein>
<dbReference type="EMBL" id="CM001217">
    <property type="protein sequence ID" value="KEH40360.1"/>
    <property type="molecule type" value="Genomic_DNA"/>
</dbReference>